<reference evidence="1 2" key="1">
    <citation type="journal article" date="2006" name="Science">
        <title>The genome of black cottonwood, Populus trichocarpa (Torr. &amp; Gray).</title>
        <authorList>
            <person name="Tuskan G.A."/>
            <person name="Difazio S."/>
            <person name="Jansson S."/>
            <person name="Bohlmann J."/>
            <person name="Grigoriev I."/>
            <person name="Hellsten U."/>
            <person name="Putnam N."/>
            <person name="Ralph S."/>
            <person name="Rombauts S."/>
            <person name="Salamov A."/>
            <person name="Schein J."/>
            <person name="Sterck L."/>
            <person name="Aerts A."/>
            <person name="Bhalerao R.R."/>
            <person name="Bhalerao R.P."/>
            <person name="Blaudez D."/>
            <person name="Boerjan W."/>
            <person name="Brun A."/>
            <person name="Brunner A."/>
            <person name="Busov V."/>
            <person name="Campbell M."/>
            <person name="Carlson J."/>
            <person name="Chalot M."/>
            <person name="Chapman J."/>
            <person name="Chen G.L."/>
            <person name="Cooper D."/>
            <person name="Coutinho P.M."/>
            <person name="Couturier J."/>
            <person name="Covert S."/>
            <person name="Cronk Q."/>
            <person name="Cunningham R."/>
            <person name="Davis J."/>
            <person name="Degroeve S."/>
            <person name="Dejardin A."/>
            <person name="Depamphilis C."/>
            <person name="Detter J."/>
            <person name="Dirks B."/>
            <person name="Dubchak I."/>
            <person name="Duplessis S."/>
            <person name="Ehlting J."/>
            <person name="Ellis B."/>
            <person name="Gendler K."/>
            <person name="Goodstein D."/>
            <person name="Gribskov M."/>
            <person name="Grimwood J."/>
            <person name="Groover A."/>
            <person name="Gunter L."/>
            <person name="Hamberger B."/>
            <person name="Heinze B."/>
            <person name="Helariutta Y."/>
            <person name="Henrissat B."/>
            <person name="Holligan D."/>
            <person name="Holt R."/>
            <person name="Huang W."/>
            <person name="Islam-Faridi N."/>
            <person name="Jones S."/>
            <person name="Jones-Rhoades M."/>
            <person name="Jorgensen R."/>
            <person name="Joshi C."/>
            <person name="Kangasjarvi J."/>
            <person name="Karlsson J."/>
            <person name="Kelleher C."/>
            <person name="Kirkpatrick R."/>
            <person name="Kirst M."/>
            <person name="Kohler A."/>
            <person name="Kalluri U."/>
            <person name="Larimer F."/>
            <person name="Leebens-Mack J."/>
            <person name="Leple J.C."/>
            <person name="Locascio P."/>
            <person name="Lou Y."/>
            <person name="Lucas S."/>
            <person name="Martin F."/>
            <person name="Montanini B."/>
            <person name="Napoli C."/>
            <person name="Nelson D.R."/>
            <person name="Nelson C."/>
            <person name="Nieminen K."/>
            <person name="Nilsson O."/>
            <person name="Pereda V."/>
            <person name="Peter G."/>
            <person name="Philippe R."/>
            <person name="Pilate G."/>
            <person name="Poliakov A."/>
            <person name="Razumovskaya J."/>
            <person name="Richardson P."/>
            <person name="Rinaldi C."/>
            <person name="Ritland K."/>
            <person name="Rouze P."/>
            <person name="Ryaboy D."/>
            <person name="Schmutz J."/>
            <person name="Schrader J."/>
            <person name="Segerman B."/>
            <person name="Shin H."/>
            <person name="Siddiqui A."/>
            <person name="Sterky F."/>
            <person name="Terry A."/>
            <person name="Tsai C.J."/>
            <person name="Uberbacher E."/>
            <person name="Unneberg P."/>
            <person name="Vahala J."/>
            <person name="Wall K."/>
            <person name="Wessler S."/>
            <person name="Yang G."/>
            <person name="Yin T."/>
            <person name="Douglas C."/>
            <person name="Marra M."/>
            <person name="Sandberg G."/>
            <person name="Van de Peer Y."/>
            <person name="Rokhsar D."/>
        </authorList>
    </citation>
    <scope>NUCLEOTIDE SEQUENCE [LARGE SCALE GENOMIC DNA]</scope>
    <source>
        <strain evidence="2">cv. Nisqually</strain>
    </source>
</reference>
<accession>A0ACC0RWE2</accession>
<comment type="caution">
    <text evidence="1">The sequence shown here is derived from an EMBL/GenBank/DDBJ whole genome shotgun (WGS) entry which is preliminary data.</text>
</comment>
<name>A0ACC0RWE2_POPTR</name>
<keyword evidence="2" id="KW-1185">Reference proteome</keyword>
<proteinExistence type="predicted"/>
<evidence type="ECO:0000313" key="1">
    <source>
        <dbReference type="EMBL" id="KAI9381601.1"/>
    </source>
</evidence>
<dbReference type="EMBL" id="CM009304">
    <property type="protein sequence ID" value="KAI9381601.1"/>
    <property type="molecule type" value="Genomic_DNA"/>
</dbReference>
<evidence type="ECO:0000313" key="2">
    <source>
        <dbReference type="Proteomes" id="UP000006729"/>
    </source>
</evidence>
<gene>
    <name evidence="1" type="ORF">POPTR_015G138200v4</name>
</gene>
<sequence>MDSQNHHHHTIEEIDQEHSITVANVSNQPDPTTLQLKEEALTDPEESRELEEHDNNIRRINNGSSNSCLVVHQVQRQQEVVMAPKRNTKDRHTKVEGRGRRVRMPATCAARIFQLTRELGHKSDGETIRWLLEHAEPAIIAATGTGTVPAIAVSVNGTLKIPTESPATAAADSDADGLVHKKKRKRPCNSDFVDLTEAAHQNSVSSGLAPIASTSPQGLVPLWPMGTFMFPQGSSVGVGGSNQAQFWAFPATSTTPFFNMAARPISSFVSAMQPGVQLAGNVSVGFGDAGGESLGSGGSPPNTIGSMSSSSSGSSTGGGGGGGGGGGAQMLRDFSLEIYDKKELQFLSHPVNHDHQQAPCSES</sequence>
<organism evidence="1 2">
    <name type="scientific">Populus trichocarpa</name>
    <name type="common">Western balsam poplar</name>
    <name type="synonym">Populus balsamifera subsp. trichocarpa</name>
    <dbReference type="NCBI Taxonomy" id="3694"/>
    <lineage>
        <taxon>Eukaryota</taxon>
        <taxon>Viridiplantae</taxon>
        <taxon>Streptophyta</taxon>
        <taxon>Embryophyta</taxon>
        <taxon>Tracheophyta</taxon>
        <taxon>Spermatophyta</taxon>
        <taxon>Magnoliopsida</taxon>
        <taxon>eudicotyledons</taxon>
        <taxon>Gunneridae</taxon>
        <taxon>Pentapetalae</taxon>
        <taxon>rosids</taxon>
        <taxon>fabids</taxon>
        <taxon>Malpighiales</taxon>
        <taxon>Salicaceae</taxon>
        <taxon>Saliceae</taxon>
        <taxon>Populus</taxon>
    </lineage>
</organism>
<dbReference type="Proteomes" id="UP000006729">
    <property type="component" value="Chromosome 15"/>
</dbReference>
<protein>
    <submittedName>
        <fullName evidence="1">Uncharacterized protein</fullName>
    </submittedName>
</protein>